<dbReference type="GO" id="GO:0005634">
    <property type="term" value="C:nucleus"/>
    <property type="evidence" value="ECO:0007669"/>
    <property type="project" value="UniProtKB-SubCell"/>
</dbReference>
<feature type="compositionally biased region" description="Pro residues" evidence="9">
    <location>
        <begin position="364"/>
        <end position="378"/>
    </location>
</feature>
<reference evidence="10" key="1">
    <citation type="submission" date="2025-08" db="UniProtKB">
        <authorList>
            <consortium name="Ensembl"/>
        </authorList>
    </citation>
    <scope>IDENTIFICATION</scope>
</reference>
<evidence type="ECO:0000313" key="10">
    <source>
        <dbReference type="Ensembl" id="ENSSRHP00000024180.1"/>
    </source>
</evidence>
<protein>
    <recommendedName>
        <fullName evidence="7">Calcineurin-binding protein cabin-1</fullName>
    </recommendedName>
    <alternativeName>
        <fullName evidence="8">Calcineurin inhibitor</fullName>
    </alternativeName>
</protein>
<dbReference type="InterPro" id="IPR019734">
    <property type="entry name" value="TPR_rpt"/>
</dbReference>
<dbReference type="FunFam" id="1.25.40.10:FF:000076">
    <property type="entry name" value="calcineurin-binding protein cabin-1 isoform X1"/>
    <property type="match status" value="1"/>
</dbReference>
<feature type="compositionally biased region" description="Basic and acidic residues" evidence="9">
    <location>
        <begin position="1800"/>
        <end position="1814"/>
    </location>
</feature>
<gene>
    <name evidence="10" type="primary">LOC107747802</name>
</gene>
<evidence type="ECO:0000256" key="3">
    <source>
        <dbReference type="ARBA" id="ARBA00022737"/>
    </source>
</evidence>
<feature type="compositionally biased region" description="Polar residues" evidence="9">
    <location>
        <begin position="466"/>
        <end position="475"/>
    </location>
</feature>
<feature type="region of interest" description="Disordered" evidence="9">
    <location>
        <begin position="1851"/>
        <end position="1874"/>
    </location>
</feature>
<feature type="compositionally biased region" description="Basic and acidic residues" evidence="9">
    <location>
        <begin position="1296"/>
        <end position="1311"/>
    </location>
</feature>
<dbReference type="SMART" id="SM00028">
    <property type="entry name" value="TPR"/>
    <property type="match status" value="4"/>
</dbReference>
<evidence type="ECO:0000313" key="11">
    <source>
        <dbReference type="Proteomes" id="UP000472270"/>
    </source>
</evidence>
<feature type="compositionally biased region" description="Polar residues" evidence="9">
    <location>
        <begin position="2082"/>
        <end position="2096"/>
    </location>
</feature>
<dbReference type="PANTHER" id="PTHR15502:SF7">
    <property type="entry name" value="CALCINEURIN-BINDING PROTEIN CABIN-1"/>
    <property type="match status" value="1"/>
</dbReference>
<name>A0A673HD84_9TELE</name>
<keyword evidence="3" id="KW-0677">Repeat</keyword>
<evidence type="ECO:0000256" key="7">
    <source>
        <dbReference type="ARBA" id="ARBA00071005"/>
    </source>
</evidence>
<feature type="compositionally biased region" description="Polar residues" evidence="9">
    <location>
        <begin position="1436"/>
        <end position="1463"/>
    </location>
</feature>
<sequence>MLCYYYSKTTSYERLTCFCHVVHFVCSLYSCIFYKSQIRIAALNAASHAADEHEDAFRSTKTSQTKEAQEAEAFALYHKALDLQKHDKFDESAKAYHELLRTPLLKEAVASEDEKVGLKHPGLMLKYSTYKNLASLAVLKDDLDTAMDFYVQAVMLDSTDVNMWFKLGKLALRKASMPLARHAFEVGLRCNPDHWPCLDSLITVLYALSDYSCCLYYVCKALEKDTGYSKGRVLKEKIFEEQPCLRRDSMKMFSKLDVSVQYVDVDEEEAHSIVEEALELRRQRQAKLTRHPVADLQLVQPIKYFTWKSVGESFLAMYKHQNACLVPRPDFGRRIDLSMYRDPDCLVQTPTSSPAPATVASDPPHVPQAPPAPPPGPSSPSATLDAALNDKVKKGTKRKRVVEDTVETAKRRSARVRNTRCKKEEKIDFQELLLKFLPSRLKKFEDDEDEESLSNLDSQCDGKPGSQLNRGSNSSEYIVSMESGTETRKEVHAFLLANMQNGGILELMMRYLKVVGQKFLEEWPAGHSTAVLDLFNCWRKHSAGLPNPLLRDSSNQHIKEMMLMCLCCLELQLEQKSMMKGKNMSQRKAMSGSGRDCGDADGLETRFQTDMFLLTMASSQRDLFEDDWLAFAVRVHWLKARYLTFQGDMEEALECYDMCVGLLKGQTSEMEKITILLPNLSVDNAISIEEIEKKLKSLERCQSLEEIQRQFDTGDYQSVVRLLQPTLSFGPGSARMKPLDYISSAPERPAQLLLLQSSLLRLKDYSSCLETSEVSLNEAIQHLNSGLPSSPSAKEEWVSTVTALLRAIESCITDKPELLIHTPRSTNLPRLANNLIQLIANSMVLPDDPKEAHFSSLLPWILLYHLIKQEEAAFDCMLRQHITDEDDDEDDTPLLPSSLMLLNTAHEYLGRRSWCCNSDGALLKFFVRVLRERLSGHENLPYKEDLETALEQCFFCLYAYPSKKSKARYLEEHSAPQVELHWDDAVFMFEYFKPKTLPEFDSYKTSTVSADLANLLKRLSGVIPRNDGPTISVDDVSAYIEGGALKVPALPEGASPAPPVVNELYYLLADYHFKNKEQSKAIKFYVHDICMCPNRFDSWAGMALARASCIQDKLNSNELRSDGPIWKNSLAVLTCFKRALEIDRSNLSLWIEYGTMSYALHSFASRQLKQWKHELPPDLIKQMEERRDSMLETASQCFQSATLCGGDEEEWLIHYMLGKIAEKHKLPPKDYLQLYKKVMSWVIAGLLFFRLSATILKLLENEEDDGEQSEQQMKLLDYELFFNMLAEAAVGPFARGEEKTAPKTSIDKEKLPSINDEDSPLATSSVTSVVAPTTSLPGDGAAGASSPPYAVTPVDHDYIKRKSLKQRHCYQQSQDSVAGLSDSSSLQDVFMDATSSQDSSHKVDPGKCSIFPEESNATGKEKPATIEDAGIDHITQESSDTTLSITSPEASVPKTPTSDTLTQAPPHPLHSAQPQRPHPQTSSSSEGKRRPEPPPPLEVIELPKCLPPGQREQRKTLVHVCVRSLFLCLSRFPQHYKSLYRLAHLYAYSRTHKNLQWARDVLLGSSVPWQQLKHMPAQGLFCERNKTNLFNGIWRIPVDEIDRPGSFASHMNRSIVLLLDVLSQLKDHHTLLKISLMLQRTPEQGKKYLRDVDRQTLAKRAFFFTVKVLEDNLDKLTGVSDPPKPSTTSMGEMTTADVSNQPPAVEDPKCSHATQPKAGLPDTPKATGSETGPPGIPQQCSATLQLSLEPLNQAAEAAVHPREGTSALAEPMELGPGSWPGASKFRDPQTPAETRPQEQGVDKSATDEADKVPESSRASELSLEELSISSKQQQLQNQVNAAKGALTMVTTPTASNPTPLPSTPEVGPRQRPNRKRKLLDDVESGKTLLLDAYRVWQQGQKGMTYDLRRIEKIMSETYMLIKQVDEDVALDQAVKFCQIQMATSAQRQSSGDAPSTPKFSKDQRDFFFPASFSTPCFHTHTYPAPTQDGEAKLSKTPRPLLIQPQTHSTPTQIYCPPSSQPDQSQQRKTPCQPIASMAFLPHTEDREEPVTEGLLYRQQESHLCQQMKMATVSQIHSHEPPSCSTHTSTESDQSEQADACRIWSRIPPNMPKLVIPSTVTKFPPEITVTPPTPTLLSPKGTNVKKDTLAQPALEVQETSSLESSLESESDEEDDYMDI</sequence>
<feature type="region of interest" description="Disordered" evidence="9">
    <location>
        <begin position="2001"/>
        <end position="2028"/>
    </location>
</feature>
<feature type="compositionally biased region" description="Basic and acidic residues" evidence="9">
    <location>
        <begin position="401"/>
        <end position="410"/>
    </location>
</feature>
<evidence type="ECO:0000256" key="2">
    <source>
        <dbReference type="ARBA" id="ARBA00022553"/>
    </source>
</evidence>
<evidence type="ECO:0000256" key="8">
    <source>
        <dbReference type="ARBA" id="ARBA00078627"/>
    </source>
</evidence>
<dbReference type="FunFam" id="1.25.40.10:FF:000654">
    <property type="entry name" value="Calcineurin-binding protein 1"/>
    <property type="match status" value="1"/>
</dbReference>
<feature type="region of interest" description="Disordered" evidence="9">
    <location>
        <begin position="2152"/>
        <end position="2178"/>
    </location>
</feature>
<dbReference type="GO" id="GO:0006325">
    <property type="term" value="P:chromatin organization"/>
    <property type="evidence" value="ECO:0007669"/>
    <property type="project" value="UniProtKB-KW"/>
</dbReference>
<feature type="compositionally biased region" description="Polar residues" evidence="9">
    <location>
        <begin position="1472"/>
        <end position="1481"/>
    </location>
</feature>
<feature type="compositionally biased region" description="Acidic residues" evidence="9">
    <location>
        <begin position="2165"/>
        <end position="2178"/>
    </location>
</feature>
<feature type="compositionally biased region" description="Polar residues" evidence="9">
    <location>
        <begin position="2003"/>
        <end position="2012"/>
    </location>
</feature>
<feature type="region of interest" description="Disordered" evidence="9">
    <location>
        <begin position="2075"/>
        <end position="2097"/>
    </location>
</feature>
<keyword evidence="5" id="KW-0156">Chromatin regulator</keyword>
<dbReference type="PANTHER" id="PTHR15502">
    <property type="entry name" value="CALCINEURIN-BINDING PROTEIN CABIN 1-RELATED"/>
    <property type="match status" value="1"/>
</dbReference>
<evidence type="ECO:0000256" key="4">
    <source>
        <dbReference type="ARBA" id="ARBA00022803"/>
    </source>
</evidence>
<feature type="region of interest" description="Disordered" evidence="9">
    <location>
        <begin position="1391"/>
        <end position="1503"/>
    </location>
</feature>
<feature type="compositionally biased region" description="Polar residues" evidence="9">
    <location>
        <begin position="1686"/>
        <end position="1702"/>
    </location>
</feature>
<feature type="region of interest" description="Disordered" evidence="9">
    <location>
        <begin position="1768"/>
        <end position="1822"/>
    </location>
</feature>
<organism evidence="10 11">
    <name type="scientific">Sinocyclocheilus rhinocerous</name>
    <dbReference type="NCBI Taxonomy" id="307959"/>
    <lineage>
        <taxon>Eukaryota</taxon>
        <taxon>Metazoa</taxon>
        <taxon>Chordata</taxon>
        <taxon>Craniata</taxon>
        <taxon>Vertebrata</taxon>
        <taxon>Euteleostomi</taxon>
        <taxon>Actinopterygii</taxon>
        <taxon>Neopterygii</taxon>
        <taxon>Teleostei</taxon>
        <taxon>Ostariophysi</taxon>
        <taxon>Cypriniformes</taxon>
        <taxon>Cyprinidae</taxon>
        <taxon>Cyprininae</taxon>
        <taxon>Sinocyclocheilus</taxon>
    </lineage>
</organism>
<feature type="region of interest" description="Disordered" evidence="9">
    <location>
        <begin position="447"/>
        <end position="475"/>
    </location>
</feature>
<feature type="compositionally biased region" description="Low complexity" evidence="9">
    <location>
        <begin position="2016"/>
        <end position="2026"/>
    </location>
</feature>
<keyword evidence="2" id="KW-0597">Phosphoprotein</keyword>
<feature type="region of interest" description="Disordered" evidence="9">
    <location>
        <begin position="1296"/>
        <end position="1328"/>
    </location>
</feature>
<proteinExistence type="predicted"/>
<dbReference type="InterPro" id="IPR033053">
    <property type="entry name" value="Hir3/CABIN1"/>
</dbReference>
<evidence type="ECO:0000256" key="1">
    <source>
        <dbReference type="ARBA" id="ARBA00004123"/>
    </source>
</evidence>
<reference evidence="10" key="2">
    <citation type="submission" date="2025-09" db="UniProtKB">
        <authorList>
            <consortium name="Ensembl"/>
        </authorList>
    </citation>
    <scope>IDENTIFICATION</scope>
</reference>
<dbReference type="InterPro" id="IPR011990">
    <property type="entry name" value="TPR-like_helical_dom_sf"/>
</dbReference>
<feature type="compositionally biased region" description="Basic and acidic residues" evidence="9">
    <location>
        <begin position="1419"/>
        <end position="1435"/>
    </location>
</feature>
<keyword evidence="11" id="KW-1185">Reference proteome</keyword>
<keyword evidence="4" id="KW-0802">TPR repeat</keyword>
<evidence type="ECO:0000256" key="6">
    <source>
        <dbReference type="ARBA" id="ARBA00023242"/>
    </source>
</evidence>
<feature type="region of interest" description="Disordered" evidence="9">
    <location>
        <begin position="1675"/>
        <end position="1739"/>
    </location>
</feature>
<accession>A0A673HD84</accession>
<dbReference type="Proteomes" id="UP000472270">
    <property type="component" value="Unassembled WGS sequence"/>
</dbReference>
<dbReference type="GO" id="GO:0031491">
    <property type="term" value="F:nucleosome binding"/>
    <property type="evidence" value="ECO:0007669"/>
    <property type="project" value="TreeGrafter"/>
</dbReference>
<dbReference type="Ensembl" id="ENSSRHT00000024906.1">
    <property type="protein sequence ID" value="ENSSRHP00000024180.1"/>
    <property type="gene ID" value="ENSSRHG00000012721.1"/>
</dbReference>
<feature type="region of interest" description="Disordered" evidence="9">
    <location>
        <begin position="346"/>
        <end position="418"/>
    </location>
</feature>
<evidence type="ECO:0000256" key="9">
    <source>
        <dbReference type="SAM" id="MobiDB-lite"/>
    </source>
</evidence>
<keyword evidence="6" id="KW-0539">Nucleus</keyword>
<evidence type="ECO:0000256" key="5">
    <source>
        <dbReference type="ARBA" id="ARBA00022853"/>
    </source>
</evidence>
<comment type="subcellular location">
    <subcellularLocation>
        <location evidence="1">Nucleus</location>
    </subcellularLocation>
</comment>
<dbReference type="Gene3D" id="1.25.40.10">
    <property type="entry name" value="Tetratricopeptide repeat domain"/>
    <property type="match status" value="2"/>
</dbReference>
<dbReference type="SUPFAM" id="SSF48452">
    <property type="entry name" value="TPR-like"/>
    <property type="match status" value="2"/>
</dbReference>